<keyword evidence="2" id="KW-1185">Reference proteome</keyword>
<dbReference type="Proteomes" id="UP000509597">
    <property type="component" value="Chromosome"/>
</dbReference>
<gene>
    <name evidence="1" type="ORF">HQ393_15715</name>
</gene>
<dbReference type="KEGG" id="chiz:HQ393_15715"/>
<evidence type="ECO:0000313" key="2">
    <source>
        <dbReference type="Proteomes" id="UP000509597"/>
    </source>
</evidence>
<proteinExistence type="predicted"/>
<dbReference type="InterPro" id="IPR044556">
    <property type="entry name" value="EndoII-like_GIY-YIG"/>
</dbReference>
<accession>A0A7H9BMY0</accession>
<reference evidence="1 2" key="1">
    <citation type="submission" date="2020-07" db="EMBL/GenBank/DDBJ databases">
        <title>Complete genome sequence of Chitinibacter sp. 2T18.</title>
        <authorList>
            <person name="Bae J.-W."/>
            <person name="Choi J.-W."/>
        </authorList>
    </citation>
    <scope>NUCLEOTIDE SEQUENCE [LARGE SCALE GENOMIC DNA]</scope>
    <source>
        <strain evidence="1 2">2T18</strain>
    </source>
</reference>
<dbReference type="Gene3D" id="3.40.1440.40">
    <property type="match status" value="1"/>
</dbReference>
<dbReference type="InterPro" id="IPR053748">
    <property type="entry name" value="Host_DNA_Degrad_Endo"/>
</dbReference>
<name>A0A7H9BMY0_9NEIS</name>
<organism evidence="1 2">
    <name type="scientific">Chitinibacter bivalviorum</name>
    <dbReference type="NCBI Taxonomy" id="2739434"/>
    <lineage>
        <taxon>Bacteria</taxon>
        <taxon>Pseudomonadati</taxon>
        <taxon>Pseudomonadota</taxon>
        <taxon>Betaproteobacteria</taxon>
        <taxon>Neisseriales</taxon>
        <taxon>Chitinibacteraceae</taxon>
        <taxon>Chitinibacter</taxon>
    </lineage>
</organism>
<dbReference type="AlphaFoldDB" id="A0A7H9BMY0"/>
<evidence type="ECO:0000313" key="1">
    <source>
        <dbReference type="EMBL" id="QLG89578.1"/>
    </source>
</evidence>
<sequence length="140" mass="15639">MSELNKLKAAGFVKAGEWVRDSHGKLKASFSMHGEHVRALYAFVIDEKVMYVGKTSRELNERMANYRNAEGRLNSTQVTNVRNSARIADALAACKRVEIYVFAAPDMSYGGFVLDLAAGLEDNIVKTLNPDWNGRRTINQ</sequence>
<dbReference type="EMBL" id="CP058627">
    <property type="protein sequence ID" value="QLG89578.1"/>
    <property type="molecule type" value="Genomic_DNA"/>
</dbReference>
<dbReference type="RefSeq" id="WP_179356420.1">
    <property type="nucleotide sequence ID" value="NZ_CP058627.1"/>
</dbReference>
<dbReference type="CDD" id="cd10436">
    <property type="entry name" value="GIY-YIG_EndoII_Hpy188I_like"/>
    <property type="match status" value="1"/>
</dbReference>
<protein>
    <submittedName>
        <fullName evidence="1">GIY-YIG nuclease family protein</fullName>
    </submittedName>
</protein>